<organism evidence="6 7">
    <name type="scientific">Pythium insidiosum</name>
    <name type="common">Pythiosis disease agent</name>
    <dbReference type="NCBI Taxonomy" id="114742"/>
    <lineage>
        <taxon>Eukaryota</taxon>
        <taxon>Sar</taxon>
        <taxon>Stramenopiles</taxon>
        <taxon>Oomycota</taxon>
        <taxon>Peronosporomycetes</taxon>
        <taxon>Pythiales</taxon>
        <taxon>Pythiaceae</taxon>
        <taxon>Pythium</taxon>
    </lineage>
</organism>
<feature type="coiled-coil region" evidence="2">
    <location>
        <begin position="354"/>
        <end position="395"/>
    </location>
</feature>
<evidence type="ECO:0000313" key="7">
    <source>
        <dbReference type="Proteomes" id="UP001209570"/>
    </source>
</evidence>
<dbReference type="PANTHER" id="PTHR15668:SF4">
    <property type="entry name" value="COILED-COIL DOMAIN-CONTAINING PROTEIN 22"/>
    <property type="match status" value="1"/>
</dbReference>
<feature type="domain" description="CCDC22 N-terminal" evidence="5">
    <location>
        <begin position="4"/>
        <end position="122"/>
    </location>
</feature>
<dbReference type="GO" id="GO:0097602">
    <property type="term" value="F:cullin family protein binding"/>
    <property type="evidence" value="ECO:0007669"/>
    <property type="project" value="TreeGrafter"/>
</dbReference>
<dbReference type="PANTHER" id="PTHR15668">
    <property type="entry name" value="JM1 PROTEIN"/>
    <property type="match status" value="1"/>
</dbReference>
<feature type="coiled-coil region" evidence="2">
    <location>
        <begin position="631"/>
        <end position="658"/>
    </location>
</feature>
<evidence type="ECO:0000313" key="6">
    <source>
        <dbReference type="EMBL" id="KAJ0409450.1"/>
    </source>
</evidence>
<evidence type="ECO:0000256" key="2">
    <source>
        <dbReference type="SAM" id="Coils"/>
    </source>
</evidence>
<dbReference type="Proteomes" id="UP001209570">
    <property type="component" value="Unassembled WGS sequence"/>
</dbReference>
<gene>
    <name evidence="6" type="ORF">P43SY_002340</name>
</gene>
<protein>
    <recommendedName>
        <fullName evidence="8">Coiled-coil domain-containing protein 22 homolog</fullName>
    </recommendedName>
</protein>
<feature type="region of interest" description="Disordered" evidence="3">
    <location>
        <begin position="277"/>
        <end position="307"/>
    </location>
</feature>
<evidence type="ECO:0000259" key="5">
    <source>
        <dbReference type="Pfam" id="PF21674"/>
    </source>
</evidence>
<feature type="compositionally biased region" description="Acidic residues" evidence="3">
    <location>
        <begin position="291"/>
        <end position="306"/>
    </location>
</feature>
<dbReference type="Pfam" id="PF21674">
    <property type="entry name" value="CCDC22_N"/>
    <property type="match status" value="1"/>
</dbReference>
<name>A0AAD5LQQ2_PYTIN</name>
<feature type="domain" description="CCDC22 coiled-coil" evidence="4">
    <location>
        <begin position="305"/>
        <end position="624"/>
    </location>
</feature>
<accession>A0AAD5LQQ2</accession>
<dbReference type="EMBL" id="JAKCXM010000004">
    <property type="protein sequence ID" value="KAJ0409450.1"/>
    <property type="molecule type" value="Genomic_DNA"/>
</dbReference>
<proteinExistence type="inferred from homology"/>
<dbReference type="InterPro" id="IPR008530">
    <property type="entry name" value="CCDC22"/>
</dbReference>
<comment type="similarity">
    <text evidence="1">Belongs to the CCDC22 family.</text>
</comment>
<feature type="coiled-coil region" evidence="2">
    <location>
        <begin position="480"/>
        <end position="544"/>
    </location>
</feature>
<evidence type="ECO:0000256" key="3">
    <source>
        <dbReference type="SAM" id="MobiDB-lite"/>
    </source>
</evidence>
<dbReference type="InterPro" id="IPR048349">
    <property type="entry name" value="CCDC22_N"/>
</dbReference>
<dbReference type="GO" id="GO:2000060">
    <property type="term" value="P:positive regulation of ubiquitin-dependent protein catabolic process"/>
    <property type="evidence" value="ECO:0007669"/>
    <property type="project" value="TreeGrafter"/>
</dbReference>
<evidence type="ECO:0008006" key="8">
    <source>
        <dbReference type="Google" id="ProtNLM"/>
    </source>
</evidence>
<reference evidence="6" key="1">
    <citation type="submission" date="2021-12" db="EMBL/GenBank/DDBJ databases">
        <title>Prjna785345.</title>
        <authorList>
            <person name="Rujirawat T."/>
            <person name="Krajaejun T."/>
        </authorList>
    </citation>
    <scope>NUCLEOTIDE SEQUENCE</scope>
    <source>
        <strain evidence="6">Pi057C3</strain>
    </source>
</reference>
<dbReference type="Pfam" id="PF05667">
    <property type="entry name" value="CCDC22_CC"/>
    <property type="match status" value="1"/>
</dbReference>
<sequence length="663" mass="73913">MTADSADRFLFDALAQSQCIDRDAAAAMDLKAVTSDELIVLVRGCLARVLPQDAHADLLGPRSANGQYSAPVGVASRHRVGSQLAAALKDLGYTADCGYNHFLYPTEKGTRSILSFLVGKLPRPDSRREDSAATRRHGDSVASVSVAELLVDRSAIGRVFAQWKTRRTLPTLQHRELPVLRGSQALPLQTEPVLLPWADTSAAESGLLFDGLRTGCNAAVSLLERLALAQRTSPLNVDTLDAMDAVESTTLDSFGGRLEVSGTRSAVFVAHDVMMVPKQADDNERSTQLNGDEEEEEENGDGDGEQEGLAQLPFFVSAANALLENQQDAIAKSSSLESPPIESQLLETSKQDQLEELHAKLQDKQHRLEVIREEMKQEQVEIERIQQTVEETRAAGLKLKKEVDKRKQILAMLPKADDHIARLESICKENESKLAELTQEWESHRAPLLQEENALISMKSDRKARCRLLLSEMKVFRVEMKEMAATIQAKMEATEELEKAYTSLSSHVSRSSYTNRIMDITKQLHKQKDEIRKIIEDIKAIQKQLNISSEKLKRSEAVADEKLFTAASKHTKGGSSHNNPYIECYRKFAEVRELFEELLLIVGDVGKKENTARDLENWIAQLQSRDNSAQLERVLTDLQSIKQENTALSEQLKRMRQASTPVE</sequence>
<dbReference type="AlphaFoldDB" id="A0AAD5LQQ2"/>
<keyword evidence="2" id="KW-0175">Coiled coil</keyword>
<comment type="caution">
    <text evidence="6">The sequence shown here is derived from an EMBL/GenBank/DDBJ whole genome shotgun (WGS) entry which is preliminary data.</text>
</comment>
<keyword evidence="7" id="KW-1185">Reference proteome</keyword>
<evidence type="ECO:0000259" key="4">
    <source>
        <dbReference type="Pfam" id="PF05667"/>
    </source>
</evidence>
<evidence type="ECO:0000256" key="1">
    <source>
        <dbReference type="ARBA" id="ARBA00006438"/>
    </source>
</evidence>
<dbReference type="InterPro" id="IPR048348">
    <property type="entry name" value="CCDC22_CC"/>
</dbReference>